<dbReference type="PANTHER" id="PTHR31238">
    <property type="entry name" value="GERMIN-LIKE PROTEIN SUBFAMILY 3 MEMBER 3"/>
    <property type="match status" value="1"/>
</dbReference>
<dbReference type="InterPro" id="IPR006045">
    <property type="entry name" value="Cupin_1"/>
</dbReference>
<protein>
    <recommendedName>
        <fullName evidence="6">Cupin type-1 domain-containing protein</fullName>
    </recommendedName>
</protein>
<evidence type="ECO:0000256" key="2">
    <source>
        <dbReference type="ARBA" id="ARBA00007456"/>
    </source>
</evidence>
<dbReference type="GO" id="GO:0030145">
    <property type="term" value="F:manganese ion binding"/>
    <property type="evidence" value="ECO:0007669"/>
    <property type="project" value="InterPro"/>
</dbReference>
<dbReference type="AlphaFoldDB" id="A0A9P9WL26"/>
<dbReference type="SMART" id="SM00835">
    <property type="entry name" value="Cupin_1"/>
    <property type="match status" value="1"/>
</dbReference>
<dbReference type="FunFam" id="2.60.120.10:FF:000150">
    <property type="entry name" value="Spherulin, putative"/>
    <property type="match status" value="1"/>
</dbReference>
<accession>A0A9P9WL26</accession>
<evidence type="ECO:0000313" key="8">
    <source>
        <dbReference type="Proteomes" id="UP000829685"/>
    </source>
</evidence>
<evidence type="ECO:0000256" key="1">
    <source>
        <dbReference type="ARBA" id="ARBA00004613"/>
    </source>
</evidence>
<comment type="subcellular location">
    <subcellularLocation>
        <location evidence="1">Secreted</location>
    </subcellularLocation>
</comment>
<organism evidence="7 8">
    <name type="scientific">Neoarthrinium moseri</name>
    <dbReference type="NCBI Taxonomy" id="1658444"/>
    <lineage>
        <taxon>Eukaryota</taxon>
        <taxon>Fungi</taxon>
        <taxon>Dikarya</taxon>
        <taxon>Ascomycota</taxon>
        <taxon>Pezizomycotina</taxon>
        <taxon>Sordariomycetes</taxon>
        <taxon>Xylariomycetidae</taxon>
        <taxon>Amphisphaeriales</taxon>
        <taxon>Apiosporaceae</taxon>
        <taxon>Neoarthrinium</taxon>
    </lineage>
</organism>
<dbReference type="Proteomes" id="UP000829685">
    <property type="component" value="Unassembled WGS sequence"/>
</dbReference>
<gene>
    <name evidence="7" type="ORF">JX265_006871</name>
</gene>
<name>A0A9P9WL26_9PEZI</name>
<dbReference type="SUPFAM" id="SSF51182">
    <property type="entry name" value="RmlC-like cupins"/>
    <property type="match status" value="1"/>
</dbReference>
<keyword evidence="8" id="KW-1185">Reference proteome</keyword>
<dbReference type="CDD" id="cd02241">
    <property type="entry name" value="cupin_OxOx"/>
    <property type="match status" value="1"/>
</dbReference>
<proteinExistence type="inferred from homology"/>
<dbReference type="Gene3D" id="2.60.120.10">
    <property type="entry name" value="Jelly Rolls"/>
    <property type="match status" value="1"/>
</dbReference>
<keyword evidence="5" id="KW-0464">Manganese</keyword>
<keyword evidence="3" id="KW-0964">Secreted</keyword>
<reference evidence="7" key="1">
    <citation type="submission" date="2021-03" db="EMBL/GenBank/DDBJ databases">
        <title>Revisited historic fungal species revealed as producer of novel bioactive compounds through whole genome sequencing and comparative genomics.</title>
        <authorList>
            <person name="Vignolle G.A."/>
            <person name="Hochenegger N."/>
            <person name="Mach R.L."/>
            <person name="Mach-Aigner A.R."/>
            <person name="Javad Rahimi M."/>
            <person name="Salim K.A."/>
            <person name="Chan C.M."/>
            <person name="Lim L.B.L."/>
            <person name="Cai F."/>
            <person name="Druzhinina I.S."/>
            <person name="U'Ren J.M."/>
            <person name="Derntl C."/>
        </authorList>
    </citation>
    <scope>NUCLEOTIDE SEQUENCE</scope>
    <source>
        <strain evidence="7">TUCIM 5799</strain>
    </source>
</reference>
<dbReference type="Pfam" id="PF00190">
    <property type="entry name" value="Cupin_1"/>
    <property type="match status" value="1"/>
</dbReference>
<comment type="similarity">
    <text evidence="2">Belongs to the germin family.</text>
</comment>
<evidence type="ECO:0000259" key="6">
    <source>
        <dbReference type="SMART" id="SM00835"/>
    </source>
</evidence>
<dbReference type="InterPro" id="IPR011051">
    <property type="entry name" value="RmlC_Cupin_sf"/>
</dbReference>
<dbReference type="InterPro" id="IPR014710">
    <property type="entry name" value="RmlC-like_jellyroll"/>
</dbReference>
<dbReference type="EMBL" id="JAFIMR010000016">
    <property type="protein sequence ID" value="KAI1868892.1"/>
    <property type="molecule type" value="Genomic_DNA"/>
</dbReference>
<comment type="caution">
    <text evidence="7">The sequence shown here is derived from an EMBL/GenBank/DDBJ whole genome shotgun (WGS) entry which is preliminary data.</text>
</comment>
<dbReference type="InterPro" id="IPR001929">
    <property type="entry name" value="Germin"/>
</dbReference>
<evidence type="ECO:0000313" key="7">
    <source>
        <dbReference type="EMBL" id="KAI1868892.1"/>
    </source>
</evidence>
<feature type="domain" description="Cupin type-1" evidence="6">
    <location>
        <begin position="31"/>
        <end position="187"/>
    </location>
</feature>
<keyword evidence="4" id="KW-0479">Metal-binding</keyword>
<dbReference type="GO" id="GO:0005576">
    <property type="term" value="C:extracellular region"/>
    <property type="evidence" value="ECO:0007669"/>
    <property type="project" value="UniProtKB-SubCell"/>
</dbReference>
<evidence type="ECO:0000256" key="3">
    <source>
        <dbReference type="ARBA" id="ARBA00022525"/>
    </source>
</evidence>
<sequence length="215" mass="23024">MAAPHRRDNSSTQGLSLTAQLQLADTAIQRYSLLADDKDFVYSFGDDKARLADRQTFPPLVGTGGAMAVGDLPACSMTFVHLHPRSAELFTVISGRILTEMVPETGVLDASGKQRVIRTELGPKQMTVFPMGSFHTQLNPDCEPASAVAAFTSEDMGASAIASQLFSLSDSVVENTFGQSIAGEDIDKVRNAIPKTVAFKVEECLAKCGLQKRAV</sequence>
<evidence type="ECO:0000256" key="4">
    <source>
        <dbReference type="ARBA" id="ARBA00022723"/>
    </source>
</evidence>
<evidence type="ECO:0000256" key="5">
    <source>
        <dbReference type="ARBA" id="ARBA00023211"/>
    </source>
</evidence>